<proteinExistence type="predicted"/>
<gene>
    <name evidence="1" type="ORF">QFC19_001737</name>
</gene>
<evidence type="ECO:0000313" key="1">
    <source>
        <dbReference type="EMBL" id="KAJ9110066.1"/>
    </source>
</evidence>
<protein>
    <submittedName>
        <fullName evidence="1">Uncharacterized protein</fullName>
    </submittedName>
</protein>
<accession>A0ACC2WGW9</accession>
<organism evidence="1 2">
    <name type="scientific">Naganishia cerealis</name>
    <dbReference type="NCBI Taxonomy" id="610337"/>
    <lineage>
        <taxon>Eukaryota</taxon>
        <taxon>Fungi</taxon>
        <taxon>Dikarya</taxon>
        <taxon>Basidiomycota</taxon>
        <taxon>Agaricomycotina</taxon>
        <taxon>Tremellomycetes</taxon>
        <taxon>Filobasidiales</taxon>
        <taxon>Filobasidiaceae</taxon>
        <taxon>Naganishia</taxon>
    </lineage>
</organism>
<comment type="caution">
    <text evidence="1">The sequence shown here is derived from an EMBL/GenBank/DDBJ whole genome shotgun (WGS) entry which is preliminary data.</text>
</comment>
<evidence type="ECO:0000313" key="2">
    <source>
        <dbReference type="Proteomes" id="UP001241377"/>
    </source>
</evidence>
<name>A0ACC2WGW9_9TREE</name>
<keyword evidence="2" id="KW-1185">Reference proteome</keyword>
<dbReference type="Proteomes" id="UP001241377">
    <property type="component" value="Unassembled WGS sequence"/>
</dbReference>
<reference evidence="1" key="1">
    <citation type="submission" date="2023-04" db="EMBL/GenBank/DDBJ databases">
        <title>Draft Genome sequencing of Naganishia species isolated from polar environments using Oxford Nanopore Technology.</title>
        <authorList>
            <person name="Leo P."/>
            <person name="Venkateswaran K."/>
        </authorList>
    </citation>
    <scope>NUCLEOTIDE SEQUENCE</scope>
    <source>
        <strain evidence="1">MNA-CCFEE 5261</strain>
    </source>
</reference>
<sequence>MSEKATIYHAEKAEVDHVDYVDEKNLAVTVSEQELGHFIADAQAAAELQKAQTTRAALAMWRPAIIWSIIFSSAIIMEGYDTILLGQFWAQPAFAQKYGSFDPKSGTYQVAARWQTGLSCAVQVGNILGLQITGPVSERLGYRPTMLIALICLTGFLFIQFFAVNIQMLLAGYLLLGFPWGTFQTMSVSYAADVMPVHLRQYLTTYVNLCWVIGQIIASGVLKGLVGNDTQWAYRIPFAIQWIWPIPIIIGIAFAPESPWWLVKKGKIEEAERALTRLSTRSSGFTEDDAKKQVAMMQHTNEMEKATLAGVSFVDCFRGVNRRRTEIACLVWLNQQTSGSALMGQATYFFQSAGLTNSAASTLNLCMFTVGFIGTVGSWFIMKPFGRRTLFLYGQAVCTFIMLLVGVLGTATKKGGSGGWAIGALLITYTFLYGMFAGSVILFALISLTSLLTPDLTIGPVCYSLVGEIPSTRLRAKTVILARNLYNLGGLVIGILNPYMLNPTEWDLGAKSGYVWFVTGFISVIWIFFRLPEPKGRTYGELDILFEQKIGARRFAQTQVDEFDAHERDAAAAAMGAGVVH</sequence>
<dbReference type="EMBL" id="JASBWR010000014">
    <property type="protein sequence ID" value="KAJ9110066.1"/>
    <property type="molecule type" value="Genomic_DNA"/>
</dbReference>